<name>A0A1J1H2F8_PLAGA</name>
<dbReference type="GeneID" id="39733624"/>
<dbReference type="EMBL" id="CVMV01000110">
    <property type="protein sequence ID" value="CRG97518.1"/>
    <property type="molecule type" value="Genomic_DNA"/>
</dbReference>
<comment type="caution">
    <text evidence="2">The sequence shown here is derived from an EMBL/GenBank/DDBJ whole genome shotgun (WGS) entry which is preliminary data.</text>
</comment>
<sequence length="1911" mass="226881">MRYSLGLDTSKKIQDVSMTSETTENVYEKEINDMNRINSSNSIIKNESIDGNSLNKKKKKKKNFMKIFKKKRKKSKNLKGKDFNINDDSNYLFSNINNVDSKKYFLSFNELSKYDENLDRDLDNEKDTKKNSSNNTKNEKNKKINDIDKKDSKISNKRKEVNKEKINSQNNYNERYDKKTNNEYNIDENYNFELNEDLKKELEKIKTDIDQIKKKGNLRRMYDDLKYILLFQNEIIDTLIDDIRKNKLKTKYDLFDDCTIKGDVNKMILNQITLDLLKFKYVNTKLKELIMCIYDTKKFNSLIRKIIYNNLDEMRKLVGKDGELSIAKSMLIFLYKQLKYCLEEEVQSYYNNVKNINDDIHNIKKNILNIIFDSINDVCSLPDPYYIYNTNEEECIEIKKSREKKLMCPVYANDLNNIFYLYNNIYSEENSKEVNQDNFKNYCFKNNIKGNCENSNIHVLNKNENTKFNVPLRDMYKSYITNDNYENVCSSVSYANHLNNLNGPYINESICNNNNSHFNNIINNQLPLNIYGINKNVNHPYYYFCNLKKKKEDYQGNIKNISCNIPPTYNNKIYDNPLSVNKNIRRMSNNNNILMYNENGSLLNHDINKKNSITHYMKCENNYDNTRNKKCIIYDKHISNDNNNNNNIRIYDQVNYKNQILNNIWNDVNNKIQNDRNNDIHEENINIIKKKEYMNKGDEIMDIYEDNNNRFYKNNKISNEMKYEKSEMINKKNMYTGFEIISSKEEMKKLENFLNDKWGSFKLFEKWISDCSKWQWIDLKLQREQINDNIKLEKLKEEKKKYLEKCINNKIKELWCGRMKGLMTLKLCDIEKKITKSFSSNIVSQNVKDVILDLERNTMCFEDLYAKFISKEVYNKKLNLLKKYNEYKDKNKHDKGNFKNDKEKIFLGSNSENIKYIHKKKGYVKSLIYSFNKKSQKSNNKYNSDLKKNSELCNKEKNIYSIKGYTSPTYNKSIEKNENNNDFKINYKGMEVKEHKIRDNNSYMNNRIEDYEIIKNRKFYSFKDNISLNKIEYIKKDSNNYDKKKYSNFESDSSSSILKTKSNITQKQDDSFEYSRSIEKDKYEKKKKHRKSNMSTLKKFFNLKRKKKKKEKKNTENFLLDIESNSKNANKDYHINRKKDIIYSTGEKVENISNTIAHDELHSLDKNKCDKERKTIINQKGDNIHPYIKKKKIKLIGDLFKEEKCEIYDNSSIQNNRYLNDFNKLHILTTEKEGNKTSYSSNGRKITRNNEMNGIKLKLNNSSKGKNEYLVNENNLNKSNYVFKNSYSFEENQENSLWEESLKNYKINENFNKSNDTLKKTEEEKKYSFEFDVTNIKKKLSEDNLPYDYKNEEVKNIEKKSSLTYSNISYSTIKEDNKYEKYSSLDSIKKKNKKNKLNKFFKNLGKFNFKSSKKVKKKENNSDEIILDDFSTVSNSKSDKNIYREKLEKKDNNDDYDHNTSKSFLTNSDLSNKNSLGKSKMNMKVDKIYSYINKLKEKKKSINKIDINHNDESLNNYNADISLNKKGEYEKKELKERIRMEEEEDINSKYEKYEYAKENKSDGEYENIKSKDKKELYNNFHNDDAMKKFEKKSKKDKKEKNKNTYDNYCSSSNKNVDLNDNNHIIEKKKKKHTKIGYIIKNDNNDVGKIRSSSDNLSEKKINSSKLSPRFGYSLSNVDFSKNNENTFNNSSNFDRLTENISKNKKKKNEEIKKNKDENSIKLDESGNVIDKKEKKKKKKFVVTSSFNDLNKNKNIQNIKENIDVHKGTVLSNDMVKYKIDDDSLYNNIYFEETSNNLKDISKSFLNDKNSSSFYKKNQKREENSSNSHEIIRLSSFKSRSDTNAIRSDDQKLDVLSCGNASCNHNTEVKKEDYSYYKYVQSILPFGILSQKEHSDADSQISGKLNASEKFS</sequence>
<feature type="compositionally biased region" description="Polar residues" evidence="1">
    <location>
        <begin position="1461"/>
        <end position="1477"/>
    </location>
</feature>
<feature type="region of interest" description="Disordered" evidence="1">
    <location>
        <begin position="1450"/>
        <end position="1477"/>
    </location>
</feature>
<evidence type="ECO:0000313" key="2">
    <source>
        <dbReference type="EMBL" id="CRG97518.1"/>
    </source>
</evidence>
<dbReference type="VEuPathDB" id="PlasmoDB:PGAL8A_00509100"/>
<gene>
    <name evidence="2" type="ORF">PGAL8A_00509100</name>
</gene>
<feature type="compositionally biased region" description="Basic and acidic residues" evidence="1">
    <location>
        <begin position="1450"/>
        <end position="1460"/>
    </location>
</feature>
<feature type="compositionally biased region" description="Basic and acidic residues" evidence="1">
    <location>
        <begin position="137"/>
        <end position="166"/>
    </location>
</feature>
<feature type="region of interest" description="Disordered" evidence="1">
    <location>
        <begin position="1587"/>
        <end position="1608"/>
    </location>
</feature>
<feature type="compositionally biased region" description="Basic and acidic residues" evidence="1">
    <location>
        <begin position="121"/>
        <end position="130"/>
    </location>
</feature>
<dbReference type="RefSeq" id="XP_028530319.1">
    <property type="nucleotide sequence ID" value="XM_028673914.1"/>
</dbReference>
<feature type="region of interest" description="Disordered" evidence="1">
    <location>
        <begin position="121"/>
        <end position="175"/>
    </location>
</feature>
<keyword evidence="3" id="KW-1185">Reference proteome</keyword>
<protein>
    <submittedName>
        <fullName evidence="2">Uncharacterized protein</fullName>
    </submittedName>
</protein>
<dbReference type="OrthoDB" id="377686at2759"/>
<reference evidence="2" key="1">
    <citation type="submission" date="2015-04" db="EMBL/GenBank/DDBJ databases">
        <authorList>
            <consortium name="Pathogen Informatics"/>
        </authorList>
    </citation>
    <scope>NUCLEOTIDE SEQUENCE [LARGE SCALE GENOMIC DNA]</scope>
    <source>
        <strain evidence="2">8A</strain>
    </source>
</reference>
<organism evidence="2 3">
    <name type="scientific">Plasmodium gallinaceum</name>
    <dbReference type="NCBI Taxonomy" id="5849"/>
    <lineage>
        <taxon>Eukaryota</taxon>
        <taxon>Sar</taxon>
        <taxon>Alveolata</taxon>
        <taxon>Apicomplexa</taxon>
        <taxon>Aconoidasida</taxon>
        <taxon>Haemosporida</taxon>
        <taxon>Plasmodiidae</taxon>
        <taxon>Plasmodium</taxon>
        <taxon>Plasmodium (Haemamoeba)</taxon>
    </lineage>
</organism>
<proteinExistence type="predicted"/>
<dbReference type="Proteomes" id="UP000220797">
    <property type="component" value="Unassembled WGS sequence"/>
</dbReference>
<dbReference type="OMA" id="YYLSFSE"/>
<evidence type="ECO:0000313" key="3">
    <source>
        <dbReference type="Proteomes" id="UP000220797"/>
    </source>
</evidence>
<accession>A0A1J1H2F8</accession>
<evidence type="ECO:0000256" key="1">
    <source>
        <dbReference type="SAM" id="MobiDB-lite"/>
    </source>
</evidence>